<evidence type="ECO:0000313" key="2">
    <source>
        <dbReference type="Proteomes" id="UP000092093"/>
    </source>
</evidence>
<proteinExistence type="predicted"/>
<name>A0A1B7X0K9_APHFL</name>
<evidence type="ECO:0000313" key="1">
    <source>
        <dbReference type="EMBL" id="OBQ42889.1"/>
    </source>
</evidence>
<gene>
    <name evidence="1" type="ORF">AN484_15490</name>
</gene>
<sequence length="168" mass="17264">MSVEGKLDSRLDDGVLVGSEVFVALLGADREGHEGRKVVDGFGGGLAIRGAEFDRGDADGGHDLGGFLGGADLSGFVLGDEGLEGLGLLDGHFEGGAQLGELGVLRRGFDLEAFEFGRGADRHLFHSGAEVVALGGKARDSGGGGEELLFDGHLRFAVNGIRTSAGRR</sequence>
<dbReference type="Proteomes" id="UP000092093">
    <property type="component" value="Unassembled WGS sequence"/>
</dbReference>
<dbReference type="AlphaFoldDB" id="A0A1B7X0K9"/>
<accession>A0A1B7X0K9</accession>
<protein>
    <submittedName>
        <fullName evidence="1">Uncharacterized protein</fullName>
    </submittedName>
</protein>
<reference evidence="1 2" key="1">
    <citation type="submission" date="2015-09" db="EMBL/GenBank/DDBJ databases">
        <title>Aphanizomenon flos-aquae WA102.</title>
        <authorList>
            <person name="Driscoll C."/>
        </authorList>
    </citation>
    <scope>NUCLEOTIDE SEQUENCE [LARGE SCALE GENOMIC DNA]</scope>
    <source>
        <strain evidence="1">WA102</strain>
    </source>
</reference>
<dbReference type="EMBL" id="LJOW01000081">
    <property type="protein sequence ID" value="OBQ42889.1"/>
    <property type="molecule type" value="Genomic_DNA"/>
</dbReference>
<comment type="caution">
    <text evidence="1">The sequence shown here is derived from an EMBL/GenBank/DDBJ whole genome shotgun (WGS) entry which is preliminary data.</text>
</comment>
<organism evidence="1 2">
    <name type="scientific">Aphanizomenon flos-aquae WA102</name>
    <dbReference type="NCBI Taxonomy" id="1710896"/>
    <lineage>
        <taxon>Bacteria</taxon>
        <taxon>Bacillati</taxon>
        <taxon>Cyanobacteriota</taxon>
        <taxon>Cyanophyceae</taxon>
        <taxon>Nostocales</taxon>
        <taxon>Aphanizomenonaceae</taxon>
        <taxon>Aphanizomenon</taxon>
    </lineage>
</organism>